<evidence type="ECO:0000313" key="7">
    <source>
        <dbReference type="Proteomes" id="UP000177622"/>
    </source>
</evidence>
<gene>
    <name evidence="6" type="ORF">PENARI_c009G07781</name>
</gene>
<feature type="domain" description="Protein kinase" evidence="5">
    <location>
        <begin position="24"/>
        <end position="283"/>
    </location>
</feature>
<dbReference type="GeneID" id="34576667"/>
<evidence type="ECO:0000256" key="1">
    <source>
        <dbReference type="ARBA" id="ARBA00022679"/>
    </source>
</evidence>
<dbReference type="RefSeq" id="XP_022488193.1">
    <property type="nucleotide sequence ID" value="XM_022631933.1"/>
</dbReference>
<evidence type="ECO:0000256" key="4">
    <source>
        <dbReference type="ARBA" id="ARBA00022840"/>
    </source>
</evidence>
<keyword evidence="4" id="KW-0067">ATP-binding</keyword>
<dbReference type="Proteomes" id="UP000177622">
    <property type="component" value="Unassembled WGS sequence"/>
</dbReference>
<dbReference type="GO" id="GO:0004672">
    <property type="term" value="F:protein kinase activity"/>
    <property type="evidence" value="ECO:0007669"/>
    <property type="project" value="InterPro"/>
</dbReference>
<evidence type="ECO:0000256" key="2">
    <source>
        <dbReference type="ARBA" id="ARBA00022741"/>
    </source>
</evidence>
<evidence type="ECO:0000259" key="5">
    <source>
        <dbReference type="PROSITE" id="PS50011"/>
    </source>
</evidence>
<evidence type="ECO:0000313" key="6">
    <source>
        <dbReference type="EMBL" id="OGE52753.1"/>
    </source>
</evidence>
<dbReference type="AlphaFoldDB" id="A0A1F5LHP2"/>
<dbReference type="GO" id="GO:0005737">
    <property type="term" value="C:cytoplasm"/>
    <property type="evidence" value="ECO:0007669"/>
    <property type="project" value="TreeGrafter"/>
</dbReference>
<dbReference type="PROSITE" id="PS50011">
    <property type="entry name" value="PROTEIN_KINASE_DOM"/>
    <property type="match status" value="1"/>
</dbReference>
<dbReference type="GO" id="GO:0005634">
    <property type="term" value="C:nucleus"/>
    <property type="evidence" value="ECO:0007669"/>
    <property type="project" value="TreeGrafter"/>
</dbReference>
<dbReference type="OrthoDB" id="1668230at2759"/>
<reference evidence="6 7" key="1">
    <citation type="journal article" date="2016" name="Sci. Rep.">
        <title>Penicillium arizonense, a new, genome sequenced fungal species, reveals a high chemical diversity in secreted metabolites.</title>
        <authorList>
            <person name="Grijseels S."/>
            <person name="Nielsen J.C."/>
            <person name="Randelovic M."/>
            <person name="Nielsen J."/>
            <person name="Nielsen K.F."/>
            <person name="Workman M."/>
            <person name="Frisvad J.C."/>
        </authorList>
    </citation>
    <scope>NUCLEOTIDE SEQUENCE [LARGE SCALE GENOMIC DNA]</scope>
    <source>
        <strain evidence="6 7">CBS 141311</strain>
    </source>
</reference>
<organism evidence="6 7">
    <name type="scientific">Penicillium arizonense</name>
    <dbReference type="NCBI Taxonomy" id="1835702"/>
    <lineage>
        <taxon>Eukaryota</taxon>
        <taxon>Fungi</taxon>
        <taxon>Dikarya</taxon>
        <taxon>Ascomycota</taxon>
        <taxon>Pezizomycotina</taxon>
        <taxon>Eurotiomycetes</taxon>
        <taxon>Eurotiomycetidae</taxon>
        <taxon>Eurotiales</taxon>
        <taxon>Aspergillaceae</taxon>
        <taxon>Penicillium</taxon>
    </lineage>
</organism>
<dbReference type="EMBL" id="LXJU01000009">
    <property type="protein sequence ID" value="OGE52753.1"/>
    <property type="molecule type" value="Genomic_DNA"/>
</dbReference>
<dbReference type="InterPro" id="IPR011009">
    <property type="entry name" value="Kinase-like_dom_sf"/>
</dbReference>
<dbReference type="PANTHER" id="PTHR11042">
    <property type="entry name" value="EUKARYOTIC TRANSLATION INITIATION FACTOR 2-ALPHA KINASE EIF2-ALPHA KINASE -RELATED"/>
    <property type="match status" value="1"/>
</dbReference>
<dbReference type="Pfam" id="PF00069">
    <property type="entry name" value="Pkinase"/>
    <property type="match status" value="1"/>
</dbReference>
<dbReference type="SUPFAM" id="SSF56112">
    <property type="entry name" value="Protein kinase-like (PK-like)"/>
    <property type="match status" value="1"/>
</dbReference>
<protein>
    <recommendedName>
        <fullName evidence="5">Protein kinase domain-containing protein</fullName>
    </recommendedName>
</protein>
<accession>A0A1F5LHP2</accession>
<proteinExistence type="predicted"/>
<sequence length="283" mass="32161">MPEANIFMDLAEPPLFIDLNGAPIPYPVILGYGSSSVVIQSNGKAVKTPLRHPDYRAREINENIGTIRLEQMVYTRLQPIANQQTCPEVLKWIAFTQFNIQLELMKNGTLRNLLDKALIEPPASKKKAWMRQLVRGLMYIHSCHVLVVDVKSRNILLTDDLMIRYCDFGESSYISEDVNMDTVNDCGYTVKIDVALLGAVFYEIATGNRCDVDLYDRGVRHNRVLRWPPRFLLPATAGVFYGGIIERCWRPIEEGGIRNARELDMAFERIEIGLDKSTEPVSL</sequence>
<dbReference type="InterPro" id="IPR050339">
    <property type="entry name" value="CC_SR_Kinase"/>
</dbReference>
<keyword evidence="7" id="KW-1185">Reference proteome</keyword>
<keyword evidence="3" id="KW-0418">Kinase</keyword>
<dbReference type="SMART" id="SM00220">
    <property type="entry name" value="S_TKc"/>
    <property type="match status" value="1"/>
</dbReference>
<evidence type="ECO:0000256" key="3">
    <source>
        <dbReference type="ARBA" id="ARBA00022777"/>
    </source>
</evidence>
<keyword evidence="2" id="KW-0547">Nucleotide-binding</keyword>
<name>A0A1F5LHP2_PENAI</name>
<dbReference type="Gene3D" id="1.10.510.10">
    <property type="entry name" value="Transferase(Phosphotransferase) domain 1"/>
    <property type="match status" value="1"/>
</dbReference>
<keyword evidence="1" id="KW-0808">Transferase</keyword>
<dbReference type="GO" id="GO:0005524">
    <property type="term" value="F:ATP binding"/>
    <property type="evidence" value="ECO:0007669"/>
    <property type="project" value="UniProtKB-KW"/>
</dbReference>
<dbReference type="InterPro" id="IPR000719">
    <property type="entry name" value="Prot_kinase_dom"/>
</dbReference>
<comment type="caution">
    <text evidence="6">The sequence shown here is derived from an EMBL/GenBank/DDBJ whole genome shotgun (WGS) entry which is preliminary data.</text>
</comment>
<dbReference type="STRING" id="1835702.A0A1F5LHP2"/>